<evidence type="ECO:0000259" key="6">
    <source>
        <dbReference type="Pfam" id="PF13802"/>
    </source>
</evidence>
<feature type="domain" description="Glycosyl hydrolase family 31 C-terminal" evidence="8">
    <location>
        <begin position="593"/>
        <end position="679"/>
    </location>
</feature>
<evidence type="ECO:0000256" key="1">
    <source>
        <dbReference type="ARBA" id="ARBA00007806"/>
    </source>
</evidence>
<evidence type="ECO:0000259" key="8">
    <source>
        <dbReference type="Pfam" id="PF21365"/>
    </source>
</evidence>
<dbReference type="InterPro" id="IPR025887">
    <property type="entry name" value="Glyco_hydro_31_N_dom"/>
</dbReference>
<dbReference type="GO" id="GO:0005975">
    <property type="term" value="P:carbohydrate metabolic process"/>
    <property type="evidence" value="ECO:0007669"/>
    <property type="project" value="InterPro"/>
</dbReference>
<dbReference type="Gene3D" id="2.60.40.1760">
    <property type="entry name" value="glycosyl hydrolase (family 31)"/>
    <property type="match status" value="1"/>
</dbReference>
<dbReference type="GO" id="GO:0030246">
    <property type="term" value="F:carbohydrate binding"/>
    <property type="evidence" value="ECO:0007669"/>
    <property type="project" value="InterPro"/>
</dbReference>
<dbReference type="InterPro" id="IPR017853">
    <property type="entry name" value="GH"/>
</dbReference>
<dbReference type="Pfam" id="PF01055">
    <property type="entry name" value="Glyco_hydro_31_2nd"/>
    <property type="match status" value="1"/>
</dbReference>
<evidence type="ECO:0000259" key="5">
    <source>
        <dbReference type="Pfam" id="PF01055"/>
    </source>
</evidence>
<reference evidence="9" key="2">
    <citation type="journal article" date="2022" name="Microbiol. Resour. Announc.">
        <title>Metagenome Sequencing to Explore Phylogenomics of Terrestrial Cyanobacteria.</title>
        <authorList>
            <person name="Ward R.D."/>
            <person name="Stajich J.E."/>
            <person name="Johansen J.R."/>
            <person name="Huntemann M."/>
            <person name="Clum A."/>
            <person name="Foster B."/>
            <person name="Foster B."/>
            <person name="Roux S."/>
            <person name="Palaniappan K."/>
            <person name="Varghese N."/>
            <person name="Mukherjee S."/>
            <person name="Reddy T.B.K."/>
            <person name="Daum C."/>
            <person name="Copeland A."/>
            <person name="Chen I.A."/>
            <person name="Ivanova N.N."/>
            <person name="Kyrpides N.C."/>
            <person name="Shapiro N."/>
            <person name="Eloe-Fadrosh E.A."/>
            <person name="Pietrasiak N."/>
        </authorList>
    </citation>
    <scope>NUCLEOTIDE SEQUENCE</scope>
    <source>
        <strain evidence="9">GSE-TBD4-15B</strain>
    </source>
</reference>
<organism evidence="9 10">
    <name type="scientific">Pegethrix bostrychoides GSE-TBD4-15B</name>
    <dbReference type="NCBI Taxonomy" id="2839662"/>
    <lineage>
        <taxon>Bacteria</taxon>
        <taxon>Bacillati</taxon>
        <taxon>Cyanobacteriota</taxon>
        <taxon>Cyanophyceae</taxon>
        <taxon>Oculatellales</taxon>
        <taxon>Oculatellaceae</taxon>
        <taxon>Pegethrix</taxon>
    </lineage>
</organism>
<dbReference type="SUPFAM" id="SSF51011">
    <property type="entry name" value="Glycosyl hydrolase domain"/>
    <property type="match status" value="1"/>
</dbReference>
<evidence type="ECO:0000256" key="2">
    <source>
        <dbReference type="ARBA" id="ARBA00022801"/>
    </source>
</evidence>
<dbReference type="InterPro" id="IPR048395">
    <property type="entry name" value="Glyco_hydro_31_C"/>
</dbReference>
<dbReference type="InterPro" id="IPR000322">
    <property type="entry name" value="Glyco_hydro_31_TIM"/>
</dbReference>
<dbReference type="CDD" id="cd06604">
    <property type="entry name" value="GH31_glucosidase_II_MalA"/>
    <property type="match status" value="1"/>
</dbReference>
<proteinExistence type="inferred from homology"/>
<dbReference type="CDD" id="cd14752">
    <property type="entry name" value="GH31_N"/>
    <property type="match status" value="1"/>
</dbReference>
<dbReference type="InterPro" id="IPR013780">
    <property type="entry name" value="Glyco_hydro_b"/>
</dbReference>
<evidence type="ECO:0000313" key="9">
    <source>
        <dbReference type="EMBL" id="MBW4468068.1"/>
    </source>
</evidence>
<dbReference type="AlphaFoldDB" id="A0A951PEX8"/>
<dbReference type="SUPFAM" id="SSF74650">
    <property type="entry name" value="Galactose mutarotase-like"/>
    <property type="match status" value="1"/>
</dbReference>
<comment type="similarity">
    <text evidence="1 4">Belongs to the glycosyl hydrolase 31 family.</text>
</comment>
<dbReference type="Gene3D" id="2.60.40.1180">
    <property type="entry name" value="Golgi alpha-mannosidase II"/>
    <property type="match status" value="2"/>
</dbReference>
<dbReference type="InterPro" id="IPR033403">
    <property type="entry name" value="DUF5110"/>
</dbReference>
<protein>
    <submittedName>
        <fullName evidence="9">Glycoside hydrolase family 31 protein</fullName>
    </submittedName>
</protein>
<evidence type="ECO:0000259" key="7">
    <source>
        <dbReference type="Pfam" id="PF17137"/>
    </source>
</evidence>
<feature type="domain" description="Glycoside hydrolase family 31 N-terminal" evidence="6">
    <location>
        <begin position="40"/>
        <end position="205"/>
    </location>
</feature>
<dbReference type="Pfam" id="PF13802">
    <property type="entry name" value="Gal_mutarotas_2"/>
    <property type="match status" value="1"/>
</dbReference>
<dbReference type="EMBL" id="JAHHHV010000084">
    <property type="protein sequence ID" value="MBW4468068.1"/>
    <property type="molecule type" value="Genomic_DNA"/>
</dbReference>
<evidence type="ECO:0000256" key="4">
    <source>
        <dbReference type="RuleBase" id="RU361185"/>
    </source>
</evidence>
<dbReference type="PANTHER" id="PTHR22762:SF166">
    <property type="entry name" value="ALPHA-GLUCOSIDASE"/>
    <property type="match status" value="1"/>
</dbReference>
<dbReference type="PROSITE" id="PS00129">
    <property type="entry name" value="GLYCOSYL_HYDROL_F31_1"/>
    <property type="match status" value="1"/>
</dbReference>
<dbReference type="Gene3D" id="3.20.20.80">
    <property type="entry name" value="Glycosidases"/>
    <property type="match status" value="1"/>
</dbReference>
<name>A0A951PEX8_9CYAN</name>
<gene>
    <name evidence="9" type="ORF">KME07_21800</name>
</gene>
<keyword evidence="2 4" id="KW-0378">Hydrolase</keyword>
<dbReference type="Proteomes" id="UP000707356">
    <property type="component" value="Unassembled WGS sequence"/>
</dbReference>
<feature type="domain" description="DUF5110" evidence="7">
    <location>
        <begin position="693"/>
        <end position="761"/>
    </location>
</feature>
<accession>A0A951PEX8</accession>
<dbReference type="InterPro" id="IPR011013">
    <property type="entry name" value="Gal_mutarotase_sf_dom"/>
</dbReference>
<dbReference type="Pfam" id="PF17137">
    <property type="entry name" value="DUF5110"/>
    <property type="match status" value="1"/>
</dbReference>
<dbReference type="InterPro" id="IPR030458">
    <property type="entry name" value="Glyco_hydro_31_AS"/>
</dbReference>
<comment type="caution">
    <text evidence="9">The sequence shown here is derived from an EMBL/GenBank/DDBJ whole genome shotgun (WGS) entry which is preliminary data.</text>
</comment>
<dbReference type="PANTHER" id="PTHR22762">
    <property type="entry name" value="ALPHA-GLUCOSIDASE"/>
    <property type="match status" value="1"/>
</dbReference>
<evidence type="ECO:0000313" key="10">
    <source>
        <dbReference type="Proteomes" id="UP000707356"/>
    </source>
</evidence>
<dbReference type="Pfam" id="PF21365">
    <property type="entry name" value="Glyco_hydro_31_3rd"/>
    <property type="match status" value="1"/>
</dbReference>
<dbReference type="SUPFAM" id="SSF51445">
    <property type="entry name" value="(Trans)glycosidases"/>
    <property type="match status" value="1"/>
</dbReference>
<dbReference type="GO" id="GO:0004553">
    <property type="term" value="F:hydrolase activity, hydrolyzing O-glycosyl compounds"/>
    <property type="evidence" value="ECO:0007669"/>
    <property type="project" value="InterPro"/>
</dbReference>
<reference evidence="9" key="1">
    <citation type="submission" date="2021-05" db="EMBL/GenBank/DDBJ databases">
        <authorList>
            <person name="Pietrasiak N."/>
            <person name="Ward R."/>
            <person name="Stajich J.E."/>
            <person name="Kurbessoian T."/>
        </authorList>
    </citation>
    <scope>NUCLEOTIDE SEQUENCE</scope>
    <source>
        <strain evidence="9">GSE-TBD4-15B</strain>
    </source>
</reference>
<feature type="domain" description="Glycoside hydrolase family 31 TIM barrel" evidence="5">
    <location>
        <begin position="248"/>
        <end position="585"/>
    </location>
</feature>
<sequence>MPEFVGQMPQMPLPWTTTKPTSQIEINPQQIQIWSENCQMQISILAENLMRVRLTPKDQFRPRRAWAITPEDTAFAEIKYRVAESSETLEITTAQMQIQLEKASLKLTCFDQANRAFARDLGCCWRANEIAAWKQIEPDEQFYGFGERTGLLSKRGQRLTNWTTDSLDYDTLTDEMYQSIPFFMALRPQVGYGILLNDSRWSQFDMGTQQPETWQMLAQNDELDYYIIYGPQPAQILATYADLTGRMPLPPRWALGYHQCRWSYRSETEVRELAAQFRQRQIPCDVIHLDIDYMNGFRVFTWHPERFANPAQMIGDLKQQGFQIVTIVDPGVKYQPDGHYDVLESGLQQDYFVRHADGRIFHGYVWPDRAVFPDFMRPAVRQWWAEQHRALTEAGVAGIWNDMNEPALNDRPFGDPGVKIPLPLDASQGDVPEGQEQATHRETHNLYGLMMARAAAEALATQRPTQRSFVLTRAGTAGIQRWSAVWTGDNQSRWEYLELSLPMLCNLGLSGVAFVGADIGGFAGDATPELFARWMQVGMLYPMMRAHTTITSRAHEPWVYGEQVERICREYIELRYQLLPYIYSLFWQASTTGAPILRPLLYEFPQDPQVAQIADQVMLGSALMAAPVLRPGVTCRAVYLPAGNWFDWWTGEKLSGGRHILADAPLEKMPLYVRAGAVIPLAPVTQQSQIPAQLRVKIWPGSSEWTLYEDDGDSFDYRDGGFAVTTYRVELTEQQAIVRIDRSGAWLPPQPRRVTVELVGWGEQQFEEDGEHRELRFSQSV</sequence>
<keyword evidence="3 4" id="KW-0326">Glycosidase</keyword>
<evidence type="ECO:0000256" key="3">
    <source>
        <dbReference type="ARBA" id="ARBA00023295"/>
    </source>
</evidence>